<dbReference type="PANTHER" id="PTHR23274">
    <property type="entry name" value="DNA HELICASE-RELATED"/>
    <property type="match status" value="1"/>
</dbReference>
<dbReference type="OrthoDB" id="5852043at2759"/>
<feature type="transmembrane region" description="Helical" evidence="1">
    <location>
        <begin position="151"/>
        <end position="170"/>
    </location>
</feature>
<evidence type="ECO:0000313" key="2">
    <source>
        <dbReference type="EMBL" id="VDK73913.1"/>
    </source>
</evidence>
<evidence type="ECO:0000313" key="4">
    <source>
        <dbReference type="WBParaSite" id="nOo.2.0.1.t04650-RA"/>
    </source>
</evidence>
<reference evidence="2 3" key="2">
    <citation type="submission" date="2018-08" db="EMBL/GenBank/DDBJ databases">
        <authorList>
            <person name="Laetsch R D."/>
            <person name="Stevens L."/>
            <person name="Kumar S."/>
            <person name="Blaxter L. M."/>
        </authorList>
    </citation>
    <scope>NUCLEOTIDE SEQUENCE [LARGE SCALE GENOMIC DNA]</scope>
</reference>
<keyword evidence="1" id="KW-0812">Transmembrane</keyword>
<dbReference type="WBParaSite" id="nOo.2.0.1.t04650-RA">
    <property type="protein sequence ID" value="nOo.2.0.1.t04650-RA"/>
    <property type="gene ID" value="nOo.2.0.1.g04650"/>
</dbReference>
<gene>
    <name evidence="2" type="ORF">NOO_LOCUS4650</name>
</gene>
<dbReference type="EMBL" id="UYRW01001086">
    <property type="protein sequence ID" value="VDK73913.1"/>
    <property type="molecule type" value="Genomic_DNA"/>
</dbReference>
<dbReference type="GO" id="GO:0006260">
    <property type="term" value="P:DNA replication"/>
    <property type="evidence" value="ECO:0007669"/>
    <property type="project" value="TreeGrafter"/>
</dbReference>
<protein>
    <submittedName>
        <fullName evidence="4">ATP-dependent DNA helicase</fullName>
    </submittedName>
</protein>
<keyword evidence="3" id="KW-1185">Reference proteome</keyword>
<dbReference type="GO" id="GO:0005657">
    <property type="term" value="C:replication fork"/>
    <property type="evidence" value="ECO:0007669"/>
    <property type="project" value="TreeGrafter"/>
</dbReference>
<name>A0A182E9D9_ONCOC</name>
<keyword evidence="1" id="KW-1133">Transmembrane helix</keyword>
<organism evidence="4">
    <name type="scientific">Onchocerca ochengi</name>
    <name type="common">Filarial nematode worm</name>
    <dbReference type="NCBI Taxonomy" id="42157"/>
    <lineage>
        <taxon>Eukaryota</taxon>
        <taxon>Metazoa</taxon>
        <taxon>Ecdysozoa</taxon>
        <taxon>Nematoda</taxon>
        <taxon>Chromadorea</taxon>
        <taxon>Rhabditida</taxon>
        <taxon>Spirurina</taxon>
        <taxon>Spiruromorpha</taxon>
        <taxon>Filarioidea</taxon>
        <taxon>Onchocercidae</taxon>
        <taxon>Onchocerca</taxon>
    </lineage>
</organism>
<evidence type="ECO:0000256" key="1">
    <source>
        <dbReference type="SAM" id="Phobius"/>
    </source>
</evidence>
<accession>A0A182E9D9</accession>
<reference evidence="4" key="1">
    <citation type="submission" date="2016-06" db="UniProtKB">
        <authorList>
            <consortium name="WormBaseParasite"/>
        </authorList>
    </citation>
    <scope>IDENTIFICATION</scope>
</reference>
<evidence type="ECO:0000313" key="3">
    <source>
        <dbReference type="Proteomes" id="UP000271087"/>
    </source>
</evidence>
<dbReference type="AlphaFoldDB" id="A0A182E9D9"/>
<keyword evidence="1" id="KW-0472">Membrane</keyword>
<dbReference type="PANTHER" id="PTHR23274:SF51">
    <property type="entry name" value="OS03G0423850 PROTEIN"/>
    <property type="match status" value="1"/>
</dbReference>
<proteinExistence type="predicted"/>
<dbReference type="STRING" id="42157.A0A182E9D9"/>
<sequence>MESSVDLTSGRILLPHNFCNLVTSKEELVVEQPKLCNGTQYAVKRLTSDVVETTILTLTGPFKSENALIPCIPMIATDMPFQLKRLQFPIRLAFAFTINKAQNVSIQKQRAYSSATRYEDFKSIDGELETLQVVASVNAERRRAKSKFMPFVLFILFHILLSVVFGRFAYLNEAKDYKKNLIKKSNESTFPTEALYRSAEIEYIKYRNEQQVNIKNRIYDVLSRMVPYLMLGNWIEPIEPAVLTITDPDEQIIYFPMTVKDNNENDDNQGGIESMLNKNIVSSTTKSTIQSYKQAVTTNEGLKKDLELSTEIGQQLNMNETSEELNITEVHEEPFIRIYMKPLCEGPIC</sequence>
<dbReference type="Proteomes" id="UP000271087">
    <property type="component" value="Unassembled WGS sequence"/>
</dbReference>